<dbReference type="GO" id="GO:0051604">
    <property type="term" value="P:protein maturation"/>
    <property type="evidence" value="ECO:0007669"/>
    <property type="project" value="TreeGrafter"/>
</dbReference>
<dbReference type="RefSeq" id="WP_004567055.1">
    <property type="nucleotide sequence ID" value="NZ_CAJDYE010000005.1"/>
</dbReference>
<dbReference type="KEGG" id="cdi:DIP0667"/>
<organism evidence="2 3">
    <name type="scientific">Corynebacterium diphtheriae</name>
    <dbReference type="NCBI Taxonomy" id="1717"/>
    <lineage>
        <taxon>Bacteria</taxon>
        <taxon>Bacillati</taxon>
        <taxon>Actinomycetota</taxon>
        <taxon>Actinomycetes</taxon>
        <taxon>Mycobacteriales</taxon>
        <taxon>Corynebacteriaceae</taxon>
        <taxon>Corynebacterium</taxon>
    </lineage>
</organism>
<gene>
    <name evidence="2" type="ORF">CIP107547_00787</name>
</gene>
<dbReference type="FunFam" id="2.30.30.140:FF:000022">
    <property type="entry name" value="Hydrogenase assembly chaperone HybG"/>
    <property type="match status" value="1"/>
</dbReference>
<dbReference type="InterPro" id="IPR019812">
    <property type="entry name" value="Hydgase_assmbl_chp_CS"/>
</dbReference>
<dbReference type="GeneID" id="97331282"/>
<dbReference type="InterPro" id="IPR001109">
    <property type="entry name" value="Hydrogenase_HupF/HypC"/>
</dbReference>
<reference evidence="2 3" key="1">
    <citation type="submission" date="2020-02" db="EMBL/GenBank/DDBJ databases">
        <authorList>
            <person name="Brisse S."/>
        </authorList>
    </citation>
    <scope>NUCLEOTIDE SEQUENCE [LARGE SCALE GENOMIC DNA]</scope>
    <source>
        <strain evidence="2">CIP107547</strain>
    </source>
</reference>
<evidence type="ECO:0000313" key="3">
    <source>
        <dbReference type="Proteomes" id="UP000480222"/>
    </source>
</evidence>
<dbReference type="OMA" id="MCLAIPC"/>
<dbReference type="KEGG" id="cdip:ERS451417_00603"/>
<dbReference type="Gene3D" id="2.30.30.140">
    <property type="match status" value="1"/>
</dbReference>
<dbReference type="PANTHER" id="PTHR35177:SF2">
    <property type="entry name" value="HYDROGENASE MATURATION FACTOR HYBG"/>
    <property type="match status" value="1"/>
</dbReference>
<evidence type="ECO:0000256" key="1">
    <source>
        <dbReference type="ARBA" id="ARBA00006018"/>
    </source>
</evidence>
<dbReference type="EMBL" id="CADDAV010000010">
    <property type="protein sequence ID" value="CAB0591684.1"/>
    <property type="molecule type" value="Genomic_DNA"/>
</dbReference>
<dbReference type="OrthoDB" id="9806017at2"/>
<dbReference type="AlphaFoldDB" id="A0A0D6FM99"/>
<proteinExistence type="inferred from homology"/>
<sequence length="85" mass="9181">MCLGVPAQIAEIHDSTRATVSMSGVSRMVSTDLLAETIDVGDWVLIHVGFALSKIDEDEAAVTLQQIKQLGGFDEELQSFESSEI</sequence>
<comment type="similarity">
    <text evidence="1">Belongs to the HupF/HypC family.</text>
</comment>
<dbReference type="PRINTS" id="PR00445">
    <property type="entry name" value="HUPFHYPC"/>
</dbReference>
<comment type="caution">
    <text evidence="2">The sequence shown here is derived from an EMBL/GenBank/DDBJ whole genome shotgun (WGS) entry which is preliminary data.</text>
</comment>
<dbReference type="PROSITE" id="PS01097">
    <property type="entry name" value="HUPF_HYPC"/>
    <property type="match status" value="1"/>
</dbReference>
<accession>A0A0D6FM99</accession>
<dbReference type="NCBIfam" id="TIGR00074">
    <property type="entry name" value="hypC_hupF"/>
    <property type="match status" value="1"/>
</dbReference>
<dbReference type="SUPFAM" id="SSF159127">
    <property type="entry name" value="HupF/HypC-like"/>
    <property type="match status" value="1"/>
</dbReference>
<dbReference type="GO" id="GO:1902670">
    <property type="term" value="F:carbon dioxide binding"/>
    <property type="evidence" value="ECO:0007669"/>
    <property type="project" value="TreeGrafter"/>
</dbReference>
<dbReference type="PANTHER" id="PTHR35177">
    <property type="entry name" value="HYDROGENASE MATURATION FACTOR HYBG"/>
    <property type="match status" value="1"/>
</dbReference>
<evidence type="ECO:0000313" key="2">
    <source>
        <dbReference type="EMBL" id="CAB0591684.1"/>
    </source>
</evidence>
<dbReference type="GO" id="GO:0005506">
    <property type="term" value="F:iron ion binding"/>
    <property type="evidence" value="ECO:0007669"/>
    <property type="project" value="TreeGrafter"/>
</dbReference>
<protein>
    <submittedName>
        <fullName evidence="2">HypC/HybG/HupF family hydrogenase formation chaperone</fullName>
    </submittedName>
</protein>
<dbReference type="Proteomes" id="UP000480222">
    <property type="component" value="Unassembled WGS sequence"/>
</dbReference>
<dbReference type="Pfam" id="PF01455">
    <property type="entry name" value="HupF_HypC"/>
    <property type="match status" value="1"/>
</dbReference>
<name>A0A0D6FM99_CORDP</name>
<dbReference type="eggNOG" id="COG0298">
    <property type="taxonomic scope" value="Bacteria"/>
</dbReference>